<protein>
    <submittedName>
        <fullName evidence="1">Uncharacterized protein</fullName>
    </submittedName>
</protein>
<dbReference type="GeneID" id="54982509"/>
<sequence>MRHRVKSARSWLSRCLPAAVCLMSLSACTTTPPPVPNVRYQENLKTKCSAQLPRLTGTTGRDAAELLTLYLELYGQCAARHNQLVDEINQRETLLNGKN</sequence>
<dbReference type="InterPro" id="IPR058979">
    <property type="entry name" value="LysC-like"/>
</dbReference>
<keyword evidence="2" id="KW-1185">Reference proteome</keyword>
<dbReference type="PROSITE" id="PS51257">
    <property type="entry name" value="PROKAR_LIPOPROTEIN"/>
    <property type="match status" value="1"/>
</dbReference>
<dbReference type="Proteomes" id="UP000008647">
    <property type="component" value="Segment"/>
</dbReference>
<dbReference type="RefSeq" id="YP_009792307.1">
    <property type="nucleotide sequence ID" value="NC_047854.1"/>
</dbReference>
<evidence type="ECO:0000313" key="1">
    <source>
        <dbReference type="EMBL" id="ADX32407.1"/>
    </source>
</evidence>
<organism evidence="1 2">
    <name type="scientific">Cronobacter phage ESSI-2</name>
    <dbReference type="NCBI Taxonomy" id="947842"/>
    <lineage>
        <taxon>Viruses</taxon>
        <taxon>Duplodnaviria</taxon>
        <taxon>Heunggongvirae</taxon>
        <taxon>Uroviricota</taxon>
        <taxon>Caudoviricetes</taxon>
        <taxon>Peduoviridae</taxon>
        <taxon>Seongnamvirus</taxon>
        <taxon>Seongnamvirus ESSI2</taxon>
    </lineage>
</organism>
<accession>F1BUL1</accession>
<dbReference type="Pfam" id="PF23793">
    <property type="entry name" value="LysC"/>
    <property type="match status" value="1"/>
</dbReference>
<evidence type="ECO:0000313" key="2">
    <source>
        <dbReference type="Proteomes" id="UP000008647"/>
    </source>
</evidence>
<dbReference type="EMBL" id="HQ110083">
    <property type="protein sequence ID" value="ADX32407.1"/>
    <property type="molecule type" value="Genomic_DNA"/>
</dbReference>
<name>F1BUL1_9CAUD</name>
<reference evidence="1 2" key="1">
    <citation type="journal article" date="2011" name="Arch. Virol.">
        <title>Complete genomic sequence of virulent Cronobacter sakazakii phage ESSI-2 isolated from swine feces.</title>
        <authorList>
            <person name="Lee Y.D."/>
            <person name="Chang H.I."/>
            <person name="Park J.H."/>
        </authorList>
    </citation>
    <scope>NUCLEOTIDE SEQUENCE [LARGE SCALE GENOMIC DNA]</scope>
</reference>
<dbReference type="KEGG" id="vg:54982509"/>
<proteinExistence type="predicted"/>